<evidence type="ECO:0000313" key="2">
    <source>
        <dbReference type="Proteomes" id="UP001259803"/>
    </source>
</evidence>
<name>A0ABU2ZIA4_9SPHN</name>
<organism evidence="1 2">
    <name type="scientific">Croceicoccus esteveae</name>
    <dbReference type="NCBI Taxonomy" id="3075597"/>
    <lineage>
        <taxon>Bacteria</taxon>
        <taxon>Pseudomonadati</taxon>
        <taxon>Pseudomonadota</taxon>
        <taxon>Alphaproteobacteria</taxon>
        <taxon>Sphingomonadales</taxon>
        <taxon>Erythrobacteraceae</taxon>
        <taxon>Croceicoccus</taxon>
    </lineage>
</organism>
<comment type="caution">
    <text evidence="1">The sequence shown here is derived from an EMBL/GenBank/DDBJ whole genome shotgun (WGS) entry which is preliminary data.</text>
</comment>
<evidence type="ECO:0000313" key="1">
    <source>
        <dbReference type="EMBL" id="MDT0575132.1"/>
    </source>
</evidence>
<dbReference type="EMBL" id="JAVRHS010000002">
    <property type="protein sequence ID" value="MDT0575132.1"/>
    <property type="molecule type" value="Genomic_DNA"/>
</dbReference>
<sequence length="87" mass="9927">MKNELQGVLEFLATNDWPFRIHEISDESIERLLNVFKRIDGKTLFKTRFIIDHAETISDWNIERVYAPGAGRFLFCGVPGAGKQTAS</sequence>
<evidence type="ECO:0008006" key="3">
    <source>
        <dbReference type="Google" id="ProtNLM"/>
    </source>
</evidence>
<keyword evidence="2" id="KW-1185">Reference proteome</keyword>
<proteinExistence type="predicted"/>
<dbReference type="RefSeq" id="WP_311339715.1">
    <property type="nucleotide sequence ID" value="NZ_JAVRHS010000002.1"/>
</dbReference>
<protein>
    <recommendedName>
        <fullName evidence="3">IstB-like ATP-binding protein domain-containing protein</fullName>
    </recommendedName>
</protein>
<dbReference type="Gene3D" id="3.20.20.140">
    <property type="entry name" value="Metal-dependent hydrolases"/>
    <property type="match status" value="1"/>
</dbReference>
<accession>A0ABU2ZIA4</accession>
<reference evidence="1 2" key="1">
    <citation type="submission" date="2023-09" db="EMBL/GenBank/DDBJ databases">
        <authorList>
            <person name="Rey-Velasco X."/>
        </authorList>
    </citation>
    <scope>NUCLEOTIDE SEQUENCE [LARGE SCALE GENOMIC DNA]</scope>
    <source>
        <strain evidence="1 2">F390</strain>
    </source>
</reference>
<gene>
    <name evidence="1" type="ORF">RM533_02905</name>
</gene>
<dbReference type="Proteomes" id="UP001259803">
    <property type="component" value="Unassembled WGS sequence"/>
</dbReference>